<protein>
    <submittedName>
        <fullName evidence="2">Uncharacterized protein</fullName>
    </submittedName>
</protein>
<sequence>MLALARRLLSSIRDFLAARLPLSAYLRLPPDSFGTQPLLPPSPGAADPESRPSPTHRPSTSLDTTTTTSDALNSLIDTMRRELDHTKTELARSNDELSRLYERCRLLERSLRDTRDALKSRDSEIDRLRREREKQVERRRSDVSGRDLYRAGSVASLNRDPQHHSRATSAPSSRGTDSSDSLSSTSAAGDEERARARTADAYLTRTDTWSGAQVLQAVHDINSEILQFAAAATEMCTFDRNSRPSSSRAIQAMHDTSARLGPNLARILSNRDHSQDPILVQLALQGCLTLCITRALSSFCVGFPSKSDSLLHQIYHRMALAEPQPTSSKWRALTHQHLHAMYPSLTEYSISELTDTILRWSSDIFLIAGCLTYESSSTSASTTPLSSTTAVSSNTSLRSRFGDHIRRLSKSVTRLAKVLREEILSTSFELIAIDPRDYPSSSSSTTTPTTNHPPSSSSHNNSSSNPNSSNGLSGPLFHERTMIDAFGEYGHSHGCVLATTELGLRCVTRMGTREGVGSEEEVLLEQRVLLMPKVVLESVLDVLDR</sequence>
<feature type="region of interest" description="Disordered" evidence="1">
    <location>
        <begin position="438"/>
        <end position="475"/>
    </location>
</feature>
<gene>
    <name evidence="2" type="ORF">D9756_003549</name>
</gene>
<dbReference type="EMBL" id="JAACJO010000004">
    <property type="protein sequence ID" value="KAF5359507.1"/>
    <property type="molecule type" value="Genomic_DNA"/>
</dbReference>
<organism evidence="2 3">
    <name type="scientific">Leucocoprinus leucothites</name>
    <dbReference type="NCBI Taxonomy" id="201217"/>
    <lineage>
        <taxon>Eukaryota</taxon>
        <taxon>Fungi</taxon>
        <taxon>Dikarya</taxon>
        <taxon>Basidiomycota</taxon>
        <taxon>Agaricomycotina</taxon>
        <taxon>Agaricomycetes</taxon>
        <taxon>Agaricomycetidae</taxon>
        <taxon>Agaricales</taxon>
        <taxon>Agaricineae</taxon>
        <taxon>Agaricaceae</taxon>
        <taxon>Leucocoprinus</taxon>
    </lineage>
</organism>
<dbReference type="OrthoDB" id="3173171at2759"/>
<dbReference type="Proteomes" id="UP000559027">
    <property type="component" value="Unassembled WGS sequence"/>
</dbReference>
<feature type="compositionally biased region" description="Basic and acidic residues" evidence="1">
    <location>
        <begin position="128"/>
        <end position="149"/>
    </location>
</feature>
<reference evidence="2 3" key="1">
    <citation type="journal article" date="2020" name="ISME J.">
        <title>Uncovering the hidden diversity of litter-decomposition mechanisms in mushroom-forming fungi.</title>
        <authorList>
            <person name="Floudas D."/>
            <person name="Bentzer J."/>
            <person name="Ahren D."/>
            <person name="Johansson T."/>
            <person name="Persson P."/>
            <person name="Tunlid A."/>
        </authorList>
    </citation>
    <scope>NUCLEOTIDE SEQUENCE [LARGE SCALE GENOMIC DNA]</scope>
    <source>
        <strain evidence="2 3">CBS 146.42</strain>
    </source>
</reference>
<feature type="compositionally biased region" description="Low complexity" evidence="1">
    <location>
        <begin position="439"/>
        <end position="470"/>
    </location>
</feature>
<evidence type="ECO:0000256" key="1">
    <source>
        <dbReference type="SAM" id="MobiDB-lite"/>
    </source>
</evidence>
<feature type="compositionally biased region" description="Low complexity" evidence="1">
    <location>
        <begin position="52"/>
        <end position="67"/>
    </location>
</feature>
<comment type="caution">
    <text evidence="2">The sequence shown here is derived from an EMBL/GenBank/DDBJ whole genome shotgun (WGS) entry which is preliminary data.</text>
</comment>
<feature type="region of interest" description="Disordered" evidence="1">
    <location>
        <begin position="128"/>
        <end position="195"/>
    </location>
</feature>
<feature type="compositionally biased region" description="Low complexity" evidence="1">
    <location>
        <begin position="168"/>
        <end position="188"/>
    </location>
</feature>
<evidence type="ECO:0000313" key="3">
    <source>
        <dbReference type="Proteomes" id="UP000559027"/>
    </source>
</evidence>
<keyword evidence="3" id="KW-1185">Reference proteome</keyword>
<evidence type="ECO:0000313" key="2">
    <source>
        <dbReference type="EMBL" id="KAF5359507.1"/>
    </source>
</evidence>
<accession>A0A8H5G6Z5</accession>
<feature type="region of interest" description="Disordered" evidence="1">
    <location>
        <begin position="35"/>
        <end position="67"/>
    </location>
</feature>
<proteinExistence type="predicted"/>
<dbReference type="AlphaFoldDB" id="A0A8H5G6Z5"/>
<name>A0A8H5G6Z5_9AGAR</name>